<gene>
    <name evidence="3" type="primary">Clca</name>
    <name evidence="3" type="ORF">BRALEP_R14754</name>
</gene>
<dbReference type="OrthoDB" id="428525at2759"/>
<dbReference type="AlphaFoldDB" id="A0A7L2VM06"/>
<dbReference type="InterPro" id="IPR046342">
    <property type="entry name" value="CBS_dom_sf"/>
</dbReference>
<keyword evidence="4" id="KW-1185">Reference proteome</keyword>
<organism evidence="3 4">
    <name type="scientific">Brachypteracias leptosomus</name>
    <name type="common">short-legged ground-roller</name>
    <dbReference type="NCBI Taxonomy" id="135165"/>
    <lineage>
        <taxon>Eukaryota</taxon>
        <taxon>Metazoa</taxon>
        <taxon>Chordata</taxon>
        <taxon>Craniata</taxon>
        <taxon>Vertebrata</taxon>
        <taxon>Euteleostomi</taxon>
        <taxon>Archelosauria</taxon>
        <taxon>Archosauria</taxon>
        <taxon>Dinosauria</taxon>
        <taxon>Saurischia</taxon>
        <taxon>Theropoda</taxon>
        <taxon>Coelurosauria</taxon>
        <taxon>Aves</taxon>
        <taxon>Neognathae</taxon>
        <taxon>Neoaves</taxon>
        <taxon>Telluraves</taxon>
        <taxon>Coraciimorphae</taxon>
        <taxon>Coraciiformes</taxon>
        <taxon>Brachypteraciidae</taxon>
        <taxon>Brachypteracias</taxon>
    </lineage>
</organism>
<protein>
    <submittedName>
        <fullName evidence="3">CLCA protein</fullName>
    </submittedName>
</protein>
<evidence type="ECO:0000313" key="4">
    <source>
        <dbReference type="Proteomes" id="UP000520535"/>
    </source>
</evidence>
<evidence type="ECO:0000256" key="2">
    <source>
        <dbReference type="ARBA" id="ARBA00023122"/>
    </source>
</evidence>
<dbReference type="PANTHER" id="PTHR11689:SF89">
    <property type="entry name" value="CHLORIDE CHANNEL PROTEIN"/>
    <property type="match status" value="1"/>
</dbReference>
<proteinExistence type="predicted"/>
<name>A0A7L2VM06_9AVES</name>
<feature type="non-terminal residue" evidence="3">
    <location>
        <position position="108"/>
    </location>
</feature>
<dbReference type="GO" id="GO:0015108">
    <property type="term" value="F:chloride transmembrane transporter activity"/>
    <property type="evidence" value="ECO:0007669"/>
    <property type="project" value="TreeGrafter"/>
</dbReference>
<dbReference type="PANTHER" id="PTHR11689">
    <property type="entry name" value="CHLORIDE CHANNEL PROTEIN CLC FAMILY MEMBER"/>
    <property type="match status" value="1"/>
</dbReference>
<dbReference type="Proteomes" id="UP000520535">
    <property type="component" value="Unassembled WGS sequence"/>
</dbReference>
<keyword evidence="1" id="KW-0677">Repeat</keyword>
<reference evidence="3 4" key="1">
    <citation type="submission" date="2019-09" db="EMBL/GenBank/DDBJ databases">
        <title>Bird 10,000 Genomes (B10K) Project - Family phase.</title>
        <authorList>
            <person name="Zhang G."/>
        </authorList>
    </citation>
    <scope>NUCLEOTIDE SEQUENCE [LARGE SCALE GENOMIC DNA]</scope>
    <source>
        <strain evidence="3">B10K-DU-012-52</strain>
    </source>
</reference>
<dbReference type="InterPro" id="IPR051280">
    <property type="entry name" value="Cl-channel/antiporter"/>
</dbReference>
<keyword evidence="2" id="KW-0129">CBS domain</keyword>
<dbReference type="EMBL" id="VYZX01021288">
    <property type="protein sequence ID" value="NXS59184.1"/>
    <property type="molecule type" value="Genomic_DNA"/>
</dbReference>
<evidence type="ECO:0000313" key="3">
    <source>
        <dbReference type="EMBL" id="NXS59184.1"/>
    </source>
</evidence>
<feature type="non-terminal residue" evidence="3">
    <location>
        <position position="1"/>
    </location>
</feature>
<sequence>RLELCMLLENEHVFELEINDEPFSSCHPLSGEKVTSFLSVLSVFNQCEPYINKSAMPVQAHFSLQCTCIIFCTLGLCHFTVVDPQNQVVGVITRKDLMLFPLEERLRL</sequence>
<evidence type="ECO:0000256" key="1">
    <source>
        <dbReference type="ARBA" id="ARBA00022737"/>
    </source>
</evidence>
<dbReference type="SUPFAM" id="SSF54631">
    <property type="entry name" value="CBS-domain pair"/>
    <property type="match status" value="1"/>
</dbReference>
<comment type="caution">
    <text evidence="3">The sequence shown here is derived from an EMBL/GenBank/DDBJ whole genome shotgun (WGS) entry which is preliminary data.</text>
</comment>
<accession>A0A7L2VM06</accession>